<dbReference type="PANTHER" id="PTHR11759">
    <property type="entry name" value="40S RIBOSOMAL PROTEIN S14/30S RIBOSOMAL PROTEIN S11"/>
    <property type="match status" value="1"/>
</dbReference>
<dbReference type="GO" id="GO:0019843">
    <property type="term" value="F:rRNA binding"/>
    <property type="evidence" value="ECO:0007669"/>
    <property type="project" value="UniProtKB-UniRule"/>
</dbReference>
<dbReference type="NCBIfam" id="NF003698">
    <property type="entry name" value="PRK05309.1"/>
    <property type="match status" value="1"/>
</dbReference>
<dbReference type="HAMAP" id="MF_01310">
    <property type="entry name" value="Ribosomal_uS11"/>
    <property type="match status" value="1"/>
</dbReference>
<dbReference type="GO" id="GO:0006412">
    <property type="term" value="P:translation"/>
    <property type="evidence" value="ECO:0007669"/>
    <property type="project" value="UniProtKB-UniRule"/>
</dbReference>
<dbReference type="InterPro" id="IPR036967">
    <property type="entry name" value="Ribosomal_uS11_sf"/>
</dbReference>
<dbReference type="Pfam" id="PF00411">
    <property type="entry name" value="Ribosomal_S11"/>
    <property type="match status" value="1"/>
</dbReference>
<organism evidence="5 6">
    <name type="scientific">Candidatus Roizmanbacteria bacterium CG10_big_fil_rev_8_21_14_0_10_39_6</name>
    <dbReference type="NCBI Taxonomy" id="1974853"/>
    <lineage>
        <taxon>Bacteria</taxon>
        <taxon>Candidatus Roizmaniibacteriota</taxon>
    </lineage>
</organism>
<evidence type="ECO:0000256" key="1">
    <source>
        <dbReference type="ARBA" id="ARBA00006194"/>
    </source>
</evidence>
<protein>
    <recommendedName>
        <fullName evidence="4">Small ribosomal subunit protein uS11</fullName>
    </recommendedName>
</protein>
<comment type="subunit">
    <text evidence="4">Part of the 30S ribosomal subunit. Interacts with proteins S7 and S18. Binds to IF-3.</text>
</comment>
<dbReference type="Proteomes" id="UP000229554">
    <property type="component" value="Unassembled WGS sequence"/>
</dbReference>
<dbReference type="GO" id="GO:0003735">
    <property type="term" value="F:structural constituent of ribosome"/>
    <property type="evidence" value="ECO:0007669"/>
    <property type="project" value="InterPro"/>
</dbReference>
<dbReference type="PIRSF" id="PIRSF002131">
    <property type="entry name" value="Ribosomal_S11"/>
    <property type="match status" value="1"/>
</dbReference>
<evidence type="ECO:0000256" key="4">
    <source>
        <dbReference type="HAMAP-Rule" id="MF_01310"/>
    </source>
</evidence>
<dbReference type="GO" id="GO:1990904">
    <property type="term" value="C:ribonucleoprotein complex"/>
    <property type="evidence" value="ECO:0007669"/>
    <property type="project" value="UniProtKB-KW"/>
</dbReference>
<gene>
    <name evidence="4" type="primary">rpsK</name>
    <name evidence="5" type="ORF">COU88_02885</name>
</gene>
<dbReference type="Gene3D" id="3.30.420.80">
    <property type="entry name" value="Ribosomal protein S11"/>
    <property type="match status" value="1"/>
</dbReference>
<dbReference type="GO" id="GO:0005840">
    <property type="term" value="C:ribosome"/>
    <property type="evidence" value="ECO:0007669"/>
    <property type="project" value="UniProtKB-KW"/>
</dbReference>
<comment type="function">
    <text evidence="4">Located on the platform of the 30S subunit, it bridges several disparate RNA helices of the 16S rRNA. Forms part of the Shine-Dalgarno cleft in the 70S ribosome.</text>
</comment>
<proteinExistence type="inferred from homology"/>
<evidence type="ECO:0000313" key="6">
    <source>
        <dbReference type="Proteomes" id="UP000229554"/>
    </source>
</evidence>
<dbReference type="SUPFAM" id="SSF53137">
    <property type="entry name" value="Translational machinery components"/>
    <property type="match status" value="1"/>
</dbReference>
<accession>A0A2M8KSD5</accession>
<sequence>MVKQKTQQKAKQIRYAATGRVYVTSTFNNTIVTVTDEIGKTLVWGSCGASGFSGTRKSTPFAATTAIEKTLNEAMQTYGLKTAAIYICGIGPGRDSLLRVLRNSSLDVSKIVDRTPVPHDGIRPRKKRRT</sequence>
<evidence type="ECO:0000256" key="2">
    <source>
        <dbReference type="ARBA" id="ARBA00022980"/>
    </source>
</evidence>
<comment type="caution">
    <text evidence="5">The sequence shown here is derived from an EMBL/GenBank/DDBJ whole genome shotgun (WGS) entry which is preliminary data.</text>
</comment>
<keyword evidence="4" id="KW-0694">RNA-binding</keyword>
<dbReference type="InterPro" id="IPR001971">
    <property type="entry name" value="Ribosomal_uS11"/>
</dbReference>
<keyword evidence="3 4" id="KW-0687">Ribonucleoprotein</keyword>
<reference evidence="6" key="1">
    <citation type="submission" date="2017-09" db="EMBL/GenBank/DDBJ databases">
        <title>Depth-based differentiation of microbial function through sediment-hosted aquifers and enrichment of novel symbionts in the deep terrestrial subsurface.</title>
        <authorList>
            <person name="Probst A.J."/>
            <person name="Ladd B."/>
            <person name="Jarett J.K."/>
            <person name="Geller-Mcgrath D.E."/>
            <person name="Sieber C.M.K."/>
            <person name="Emerson J.B."/>
            <person name="Anantharaman K."/>
            <person name="Thomas B.C."/>
            <person name="Malmstrom R."/>
            <person name="Stieglmeier M."/>
            <person name="Klingl A."/>
            <person name="Woyke T."/>
            <person name="Ryan C.M."/>
            <person name="Banfield J.F."/>
        </authorList>
    </citation>
    <scope>NUCLEOTIDE SEQUENCE [LARGE SCALE GENOMIC DNA]</scope>
</reference>
<evidence type="ECO:0000256" key="3">
    <source>
        <dbReference type="ARBA" id="ARBA00023274"/>
    </source>
</evidence>
<keyword evidence="4" id="KW-0699">rRNA-binding</keyword>
<dbReference type="AlphaFoldDB" id="A0A2M8KSD5"/>
<comment type="similarity">
    <text evidence="1 4">Belongs to the universal ribosomal protein uS11 family.</text>
</comment>
<name>A0A2M8KSD5_9BACT</name>
<keyword evidence="2 4" id="KW-0689">Ribosomal protein</keyword>
<evidence type="ECO:0000313" key="5">
    <source>
        <dbReference type="EMBL" id="PJE62821.1"/>
    </source>
</evidence>
<dbReference type="EMBL" id="PFED01000120">
    <property type="protein sequence ID" value="PJE62821.1"/>
    <property type="molecule type" value="Genomic_DNA"/>
</dbReference>